<dbReference type="InterPro" id="IPR011629">
    <property type="entry name" value="CobW-like_C"/>
</dbReference>
<keyword evidence="4" id="KW-0342">GTP-binding</keyword>
<dbReference type="GO" id="GO:0016787">
    <property type="term" value="F:hydrolase activity"/>
    <property type="evidence" value="ECO:0007669"/>
    <property type="project" value="UniProtKB-KW"/>
</dbReference>
<proteinExistence type="inferred from homology"/>
<dbReference type="SUPFAM" id="SSF90002">
    <property type="entry name" value="Hypothetical protein YjiA, C-terminal domain"/>
    <property type="match status" value="1"/>
</dbReference>
<evidence type="ECO:0000256" key="5">
    <source>
        <dbReference type="ARBA" id="ARBA00023186"/>
    </source>
</evidence>
<evidence type="ECO:0000256" key="2">
    <source>
        <dbReference type="ARBA" id="ARBA00022801"/>
    </source>
</evidence>
<dbReference type="AlphaFoldDB" id="A0AAD4QBM3"/>
<dbReference type="InterPro" id="IPR003495">
    <property type="entry name" value="CobW/HypB/UreG_nucleotide-bd"/>
</dbReference>
<dbReference type="Proteomes" id="UP001201163">
    <property type="component" value="Unassembled WGS sequence"/>
</dbReference>
<evidence type="ECO:0000256" key="1">
    <source>
        <dbReference type="ARBA" id="ARBA00022741"/>
    </source>
</evidence>
<reference evidence="9" key="1">
    <citation type="submission" date="2022-01" db="EMBL/GenBank/DDBJ databases">
        <title>Comparative genomics reveals a dynamic genome evolution in the ectomycorrhizal milk-cap (Lactarius) mushrooms.</title>
        <authorList>
            <consortium name="DOE Joint Genome Institute"/>
            <person name="Lebreton A."/>
            <person name="Tang N."/>
            <person name="Kuo A."/>
            <person name="LaButti K."/>
            <person name="Drula E."/>
            <person name="Barry K."/>
            <person name="Clum A."/>
            <person name="Lipzen A."/>
            <person name="Mousain D."/>
            <person name="Ng V."/>
            <person name="Wang R."/>
            <person name="Wang X."/>
            <person name="Dai Y."/>
            <person name="Henrissat B."/>
            <person name="Grigoriev I.V."/>
            <person name="Guerin-Laguette A."/>
            <person name="Yu F."/>
            <person name="Martin F.M."/>
        </authorList>
    </citation>
    <scope>NUCLEOTIDE SEQUENCE</scope>
    <source>
        <strain evidence="9">QP</strain>
    </source>
</reference>
<dbReference type="Gene3D" id="3.40.50.300">
    <property type="entry name" value="P-loop containing nucleotide triphosphate hydrolases"/>
    <property type="match status" value="1"/>
</dbReference>
<comment type="catalytic activity">
    <reaction evidence="7">
        <text>GTP + H2O = GDP + phosphate + H(+)</text>
        <dbReference type="Rhea" id="RHEA:19669"/>
        <dbReference type="ChEBI" id="CHEBI:15377"/>
        <dbReference type="ChEBI" id="CHEBI:15378"/>
        <dbReference type="ChEBI" id="CHEBI:37565"/>
        <dbReference type="ChEBI" id="CHEBI:43474"/>
        <dbReference type="ChEBI" id="CHEBI:58189"/>
    </reaction>
    <physiologicalReaction direction="left-to-right" evidence="7">
        <dbReference type="Rhea" id="RHEA:19670"/>
    </physiologicalReaction>
</comment>
<keyword evidence="2" id="KW-0378">Hydrolase</keyword>
<dbReference type="InterPro" id="IPR027417">
    <property type="entry name" value="P-loop_NTPase"/>
</dbReference>
<keyword evidence="1" id="KW-0547">Nucleotide-binding</keyword>
<sequence>MPRSDIPTIAMSDDEDVPILVESGFESVPAANDDKPAGHQVPLTIISGFLGAGKSTLLKRILTEHHGYRIAVIMNEFGDTADIESRAINVSSASDPTAESSEEFLELSNGCLCCSIKDTGVAAIEKLMQRKGAFDYILLETTGLADPGPIASIFWHNEEFNRGKGKDIVLDGVVCVVDAVFGKQQMEEDHAQEGIGESLRQIAAADVILLNKTDLVTTADLRATEDLLREVNPTVTIHYTIRANIDLKEVVNIRAYTSRVPLDVGISRLGDHDHAVHGHEESHNHSTHYEVRGISSLQVSCPVLSSAQQERLEEWIRTVLWESQLSGHSTSDRDRPLEVLRCKGIFGTQSGQTLVLQGVRNLYELEPLVGDDVGLPEHGKLVFIGKGLDDAVRKSLENILH</sequence>
<dbReference type="GO" id="GO:0005737">
    <property type="term" value="C:cytoplasm"/>
    <property type="evidence" value="ECO:0007669"/>
    <property type="project" value="TreeGrafter"/>
</dbReference>
<dbReference type="InterPro" id="IPR051316">
    <property type="entry name" value="Zinc-reg_GTPase_activator"/>
</dbReference>
<keyword evidence="5" id="KW-0143">Chaperone</keyword>
<dbReference type="EMBL" id="JAKELL010000005">
    <property type="protein sequence ID" value="KAH8998552.1"/>
    <property type="molecule type" value="Genomic_DNA"/>
</dbReference>
<evidence type="ECO:0000313" key="10">
    <source>
        <dbReference type="Proteomes" id="UP001201163"/>
    </source>
</evidence>
<feature type="domain" description="CobW C-terminal" evidence="8">
    <location>
        <begin position="299"/>
        <end position="400"/>
    </location>
</feature>
<name>A0AAD4QBM3_9AGAM</name>
<comment type="similarity">
    <text evidence="6">Belongs to the SIMIBI class G3E GTPase family. ZNG1 subfamily.</text>
</comment>
<evidence type="ECO:0000313" key="9">
    <source>
        <dbReference type="EMBL" id="KAH8998552.1"/>
    </source>
</evidence>
<evidence type="ECO:0000256" key="7">
    <source>
        <dbReference type="ARBA" id="ARBA00049117"/>
    </source>
</evidence>
<organism evidence="9 10">
    <name type="scientific">Lactarius akahatsu</name>
    <dbReference type="NCBI Taxonomy" id="416441"/>
    <lineage>
        <taxon>Eukaryota</taxon>
        <taxon>Fungi</taxon>
        <taxon>Dikarya</taxon>
        <taxon>Basidiomycota</taxon>
        <taxon>Agaricomycotina</taxon>
        <taxon>Agaricomycetes</taxon>
        <taxon>Russulales</taxon>
        <taxon>Russulaceae</taxon>
        <taxon>Lactarius</taxon>
    </lineage>
</organism>
<keyword evidence="3" id="KW-0862">Zinc</keyword>
<comment type="caution">
    <text evidence="9">The sequence shown here is derived from an EMBL/GenBank/DDBJ whole genome shotgun (WGS) entry which is preliminary data.</text>
</comment>
<dbReference type="SUPFAM" id="SSF52540">
    <property type="entry name" value="P-loop containing nucleoside triphosphate hydrolases"/>
    <property type="match status" value="1"/>
</dbReference>
<protein>
    <submittedName>
        <fullName evidence="9">CobW domain-containing protein</fullName>
    </submittedName>
</protein>
<dbReference type="Pfam" id="PF02492">
    <property type="entry name" value="cobW"/>
    <property type="match status" value="1"/>
</dbReference>
<evidence type="ECO:0000256" key="4">
    <source>
        <dbReference type="ARBA" id="ARBA00023134"/>
    </source>
</evidence>
<evidence type="ECO:0000256" key="6">
    <source>
        <dbReference type="ARBA" id="ARBA00034320"/>
    </source>
</evidence>
<evidence type="ECO:0000256" key="3">
    <source>
        <dbReference type="ARBA" id="ARBA00022833"/>
    </source>
</evidence>
<dbReference type="InterPro" id="IPR036627">
    <property type="entry name" value="CobW-likC_sf"/>
</dbReference>
<dbReference type="Gene3D" id="3.30.1220.10">
    <property type="entry name" value="CobW-like, C-terminal domain"/>
    <property type="match status" value="1"/>
</dbReference>
<accession>A0AAD4QBM3</accession>
<dbReference type="Pfam" id="PF07683">
    <property type="entry name" value="CobW_C"/>
    <property type="match status" value="1"/>
</dbReference>
<dbReference type="PANTHER" id="PTHR13748">
    <property type="entry name" value="COBW-RELATED"/>
    <property type="match status" value="1"/>
</dbReference>
<gene>
    <name evidence="9" type="ORF">EDB92DRAFT_1835819</name>
</gene>
<dbReference type="SMART" id="SM00833">
    <property type="entry name" value="CobW_C"/>
    <property type="match status" value="1"/>
</dbReference>
<dbReference type="GO" id="GO:0005525">
    <property type="term" value="F:GTP binding"/>
    <property type="evidence" value="ECO:0007669"/>
    <property type="project" value="UniProtKB-KW"/>
</dbReference>
<dbReference type="CDD" id="cd03112">
    <property type="entry name" value="CobW-like"/>
    <property type="match status" value="1"/>
</dbReference>
<keyword evidence="10" id="KW-1185">Reference proteome</keyword>
<evidence type="ECO:0000259" key="8">
    <source>
        <dbReference type="SMART" id="SM00833"/>
    </source>
</evidence>
<dbReference type="PANTHER" id="PTHR13748:SF31">
    <property type="entry name" value="ZINC-REGULATED GTPASE METALLOPROTEIN ACTIVATOR 1A-RELATED"/>
    <property type="match status" value="1"/>
</dbReference>